<dbReference type="InterPro" id="IPR050200">
    <property type="entry name" value="Nuclear_hormone_rcpt_NR3"/>
</dbReference>
<evidence type="ECO:0000256" key="3">
    <source>
        <dbReference type="ARBA" id="ARBA00023163"/>
    </source>
</evidence>
<organism evidence="7 8">
    <name type="scientific">Characodon lateralis</name>
    <dbReference type="NCBI Taxonomy" id="208331"/>
    <lineage>
        <taxon>Eukaryota</taxon>
        <taxon>Metazoa</taxon>
        <taxon>Chordata</taxon>
        <taxon>Craniata</taxon>
        <taxon>Vertebrata</taxon>
        <taxon>Euteleostomi</taxon>
        <taxon>Actinopterygii</taxon>
        <taxon>Neopterygii</taxon>
        <taxon>Teleostei</taxon>
        <taxon>Neoteleostei</taxon>
        <taxon>Acanthomorphata</taxon>
        <taxon>Ovalentaria</taxon>
        <taxon>Atherinomorphae</taxon>
        <taxon>Cyprinodontiformes</taxon>
        <taxon>Goodeidae</taxon>
        <taxon>Characodon</taxon>
    </lineage>
</organism>
<dbReference type="PANTHER" id="PTHR48092">
    <property type="entry name" value="KNIRPS-RELATED PROTEIN-RELATED"/>
    <property type="match status" value="1"/>
</dbReference>
<keyword evidence="2" id="KW-0238">DNA-binding</keyword>
<gene>
    <name evidence="7" type="primary">NR3C1_2</name>
    <name evidence="7" type="ORF">CHARACLAT_021176</name>
</gene>
<keyword evidence="1" id="KW-0805">Transcription regulation</keyword>
<evidence type="ECO:0000313" key="7">
    <source>
        <dbReference type="EMBL" id="MED6268319.1"/>
    </source>
</evidence>
<protein>
    <submittedName>
        <fullName evidence="7">Glucocorticoid receptor</fullName>
    </submittedName>
</protein>
<feature type="domain" description="NR LBD" evidence="6">
    <location>
        <begin position="1"/>
        <end position="117"/>
    </location>
</feature>
<sequence length="136" mass="16166">MRGRCPSFRLGLFRPHLCRELWNTVCFCRPQREIPKEGLKSQGVFDEIRMTYIKELGKAIVKREENTSQNWQRFYQLTKLLDSMQEMVEGLLQICFYTFVNKTLSVEFPEMLTEIITNQIPKFKDGSVKPLLFHQK</sequence>
<evidence type="ECO:0000256" key="4">
    <source>
        <dbReference type="ARBA" id="ARBA00023170"/>
    </source>
</evidence>
<evidence type="ECO:0000256" key="1">
    <source>
        <dbReference type="ARBA" id="ARBA00023015"/>
    </source>
</evidence>
<dbReference type="SUPFAM" id="SSF48508">
    <property type="entry name" value="Nuclear receptor ligand-binding domain"/>
    <property type="match status" value="1"/>
</dbReference>
<evidence type="ECO:0000256" key="5">
    <source>
        <dbReference type="ARBA" id="ARBA00023242"/>
    </source>
</evidence>
<evidence type="ECO:0000313" key="8">
    <source>
        <dbReference type="Proteomes" id="UP001352852"/>
    </source>
</evidence>
<keyword evidence="5" id="KW-0539">Nucleus</keyword>
<dbReference type="InterPro" id="IPR000536">
    <property type="entry name" value="Nucl_hrmn_rcpt_lig-bd"/>
</dbReference>
<dbReference type="PROSITE" id="PS51843">
    <property type="entry name" value="NR_LBD"/>
    <property type="match status" value="1"/>
</dbReference>
<comment type="caution">
    <text evidence="7">The sequence shown here is derived from an EMBL/GenBank/DDBJ whole genome shotgun (WGS) entry which is preliminary data.</text>
</comment>
<dbReference type="EMBL" id="JAHUTJ010010248">
    <property type="protein sequence ID" value="MED6268319.1"/>
    <property type="molecule type" value="Genomic_DNA"/>
</dbReference>
<keyword evidence="4 7" id="KW-0675">Receptor</keyword>
<evidence type="ECO:0000259" key="6">
    <source>
        <dbReference type="PROSITE" id="PS51843"/>
    </source>
</evidence>
<dbReference type="Gene3D" id="1.10.565.10">
    <property type="entry name" value="Retinoid X Receptor"/>
    <property type="match status" value="1"/>
</dbReference>
<name>A0ABU7D2D1_9TELE</name>
<keyword evidence="3" id="KW-0804">Transcription</keyword>
<reference evidence="7 8" key="1">
    <citation type="submission" date="2021-06" db="EMBL/GenBank/DDBJ databases">
        <authorList>
            <person name="Palmer J.M."/>
        </authorList>
    </citation>
    <scope>NUCLEOTIDE SEQUENCE [LARGE SCALE GENOMIC DNA]</scope>
    <source>
        <strain evidence="7 8">CL_MEX2019</strain>
        <tissue evidence="7">Muscle</tissue>
    </source>
</reference>
<keyword evidence="8" id="KW-1185">Reference proteome</keyword>
<evidence type="ECO:0000256" key="2">
    <source>
        <dbReference type="ARBA" id="ARBA00023125"/>
    </source>
</evidence>
<accession>A0ABU7D2D1</accession>
<proteinExistence type="predicted"/>
<dbReference type="Proteomes" id="UP001352852">
    <property type="component" value="Unassembled WGS sequence"/>
</dbReference>
<dbReference type="InterPro" id="IPR035500">
    <property type="entry name" value="NHR-like_dom_sf"/>
</dbReference>